<evidence type="ECO:0000313" key="1">
    <source>
        <dbReference type="EMBL" id="GAA4467700.1"/>
    </source>
</evidence>
<accession>A0ABP8NI31</accession>
<protein>
    <submittedName>
        <fullName evidence="1">Uncharacterized protein</fullName>
    </submittedName>
</protein>
<name>A0ABP8NI31_9BACT</name>
<dbReference type="EMBL" id="BAABGA010000090">
    <property type="protein sequence ID" value="GAA4467700.1"/>
    <property type="molecule type" value="Genomic_DNA"/>
</dbReference>
<dbReference type="RefSeq" id="WP_345327180.1">
    <property type="nucleotide sequence ID" value="NZ_BAABGA010000090.1"/>
</dbReference>
<organism evidence="1 2">
    <name type="scientific">Novipirellula rosea</name>
    <dbReference type="NCBI Taxonomy" id="1031540"/>
    <lineage>
        <taxon>Bacteria</taxon>
        <taxon>Pseudomonadati</taxon>
        <taxon>Planctomycetota</taxon>
        <taxon>Planctomycetia</taxon>
        <taxon>Pirellulales</taxon>
        <taxon>Pirellulaceae</taxon>
        <taxon>Novipirellula</taxon>
    </lineage>
</organism>
<reference evidence="2" key="1">
    <citation type="journal article" date="2019" name="Int. J. Syst. Evol. Microbiol.">
        <title>The Global Catalogue of Microorganisms (GCM) 10K type strain sequencing project: providing services to taxonomists for standard genome sequencing and annotation.</title>
        <authorList>
            <consortium name="The Broad Institute Genomics Platform"/>
            <consortium name="The Broad Institute Genome Sequencing Center for Infectious Disease"/>
            <person name="Wu L."/>
            <person name="Ma J."/>
        </authorList>
    </citation>
    <scope>NUCLEOTIDE SEQUENCE [LARGE SCALE GENOMIC DNA]</scope>
    <source>
        <strain evidence="2">JCM 17759</strain>
    </source>
</reference>
<gene>
    <name evidence="1" type="ORF">GCM10023156_57960</name>
</gene>
<proteinExistence type="predicted"/>
<sequence>MNHHFSLPAGSPGREALSDLLIKRYAGDVKKFNAVYGTSLKDMTELKSTFDLTYEKEYERRNYPRVGKSLDEQKLADFEAIVSHMCVTLYQIGHDSIRRWDANHLIFGSFIKEWALSIDSWKKVAPYVDMIAPQHVNEFISVNEIADATNLPIILSDEYFGFHYPGKTGSLHAGLVSHNARGEIYRANLMRHFKDPQVVGVTYCACMYDQGGDTLEKNNQNGFYSLNGQPRTKLIEDVTQLNQSVYEHATEPASPEELKRPHTELFDKWKQYSVRRGR</sequence>
<evidence type="ECO:0000313" key="2">
    <source>
        <dbReference type="Proteomes" id="UP001500840"/>
    </source>
</evidence>
<dbReference type="Proteomes" id="UP001500840">
    <property type="component" value="Unassembled WGS sequence"/>
</dbReference>
<keyword evidence="2" id="KW-1185">Reference proteome</keyword>
<comment type="caution">
    <text evidence="1">The sequence shown here is derived from an EMBL/GenBank/DDBJ whole genome shotgun (WGS) entry which is preliminary data.</text>
</comment>
<dbReference type="Gene3D" id="3.20.20.80">
    <property type="entry name" value="Glycosidases"/>
    <property type="match status" value="1"/>
</dbReference>